<dbReference type="RefSeq" id="WP_100921181.1">
    <property type="nucleotide sequence ID" value="NZ_CP020370.1"/>
</dbReference>
<organism evidence="2 3">
    <name type="scientific">Candidatus Thiodictyon syntrophicum</name>
    <dbReference type="NCBI Taxonomy" id="1166950"/>
    <lineage>
        <taxon>Bacteria</taxon>
        <taxon>Pseudomonadati</taxon>
        <taxon>Pseudomonadota</taxon>
        <taxon>Gammaproteobacteria</taxon>
        <taxon>Chromatiales</taxon>
        <taxon>Chromatiaceae</taxon>
        <taxon>Thiodictyon</taxon>
    </lineage>
</organism>
<sequence>MHAFPGTPQTVADGTLDLWNLCHTGLQPFPLEGELLRLVESQEQVATTSLVDDLAEQSLLEDLLEPSKPPRRPGTQRLHYLLATPFRYPPLPHGSRFGSRLEPGIFYAALGEAATLAECAYYRLVFWSAMCTPPPSGRLLTQHTLFRARYRGTRGLRLQAPPCAAHEPVLRHPCDYGPTQRLGRALRDAGVELIEYRSARDPASGLNLALFDPAALASRRPLDPEPWLCETRADRVIFSGPRGRTVQGFHLADFTVAGRLPLPAG</sequence>
<gene>
    <name evidence="2" type="ORF">THSYN_22780</name>
</gene>
<evidence type="ECO:0000313" key="3">
    <source>
        <dbReference type="Proteomes" id="UP000232638"/>
    </source>
</evidence>
<dbReference type="EMBL" id="CP020370">
    <property type="protein sequence ID" value="AUB83495.1"/>
    <property type="molecule type" value="Genomic_DNA"/>
</dbReference>
<evidence type="ECO:0000259" key="1">
    <source>
        <dbReference type="SMART" id="SM00953"/>
    </source>
</evidence>
<dbReference type="OrthoDB" id="9799238at2"/>
<dbReference type="KEGG" id="tsy:THSYN_22780"/>
<feature type="domain" description="RES" evidence="1">
    <location>
        <begin position="85"/>
        <end position="222"/>
    </location>
</feature>
<dbReference type="AlphaFoldDB" id="A0A2K8UDA2"/>
<name>A0A2K8UDA2_9GAMM</name>
<keyword evidence="3" id="KW-1185">Reference proteome</keyword>
<accession>A0A2K8UDA2</accession>
<proteinExistence type="predicted"/>
<evidence type="ECO:0000313" key="2">
    <source>
        <dbReference type="EMBL" id="AUB83495.1"/>
    </source>
</evidence>
<protein>
    <recommendedName>
        <fullName evidence="1">RES domain-containing protein</fullName>
    </recommendedName>
</protein>
<dbReference type="InterPro" id="IPR014914">
    <property type="entry name" value="RES_dom"/>
</dbReference>
<dbReference type="Pfam" id="PF08808">
    <property type="entry name" value="RES"/>
    <property type="match status" value="1"/>
</dbReference>
<reference evidence="2 3" key="1">
    <citation type="submission" date="2017-03" db="EMBL/GenBank/DDBJ databases">
        <title>Complete genome sequence of Candidatus 'Thiodictyon syntrophicum' sp. nov. strain Cad16T, a photolithoautotroph purple sulfur bacterium isolated from an alpine meromictic lake.</title>
        <authorList>
            <person name="Luedin S.M."/>
            <person name="Pothier J.F."/>
            <person name="Danza F."/>
            <person name="Storelli N."/>
            <person name="Wittwer M."/>
            <person name="Tonolla M."/>
        </authorList>
    </citation>
    <scope>NUCLEOTIDE SEQUENCE [LARGE SCALE GENOMIC DNA]</scope>
    <source>
        <strain evidence="2 3">Cad16T</strain>
    </source>
</reference>
<dbReference type="Proteomes" id="UP000232638">
    <property type="component" value="Chromosome"/>
</dbReference>
<dbReference type="SMART" id="SM00953">
    <property type="entry name" value="RES"/>
    <property type="match status" value="1"/>
</dbReference>